<feature type="coiled-coil region" evidence="1">
    <location>
        <begin position="230"/>
        <end position="257"/>
    </location>
</feature>
<proteinExistence type="predicted"/>
<dbReference type="PROSITE" id="PS51457">
    <property type="entry name" value="BEN"/>
    <property type="match status" value="1"/>
</dbReference>
<dbReference type="OMA" id="CAACASM"/>
<dbReference type="InParanoid" id="A0A1S3KET5"/>
<dbReference type="AlphaFoldDB" id="A0A1S3KET5"/>
<name>A0A1S3KET5_LINAN</name>
<feature type="region of interest" description="Disordered" evidence="2">
    <location>
        <begin position="83"/>
        <end position="142"/>
    </location>
</feature>
<evidence type="ECO:0000256" key="1">
    <source>
        <dbReference type="SAM" id="Coils"/>
    </source>
</evidence>
<evidence type="ECO:0000259" key="3">
    <source>
        <dbReference type="PROSITE" id="PS51457"/>
    </source>
</evidence>
<feature type="domain" description="BEN" evidence="3">
    <location>
        <begin position="298"/>
        <end position="389"/>
    </location>
</feature>
<keyword evidence="4" id="KW-1185">Reference proteome</keyword>
<dbReference type="RefSeq" id="XP_013421012.1">
    <property type="nucleotide sequence ID" value="XM_013565558.1"/>
</dbReference>
<dbReference type="GeneID" id="106181235"/>
<dbReference type="GO" id="GO:0003677">
    <property type="term" value="F:DNA binding"/>
    <property type="evidence" value="ECO:0007669"/>
    <property type="project" value="InterPro"/>
</dbReference>
<feature type="compositionally biased region" description="Polar residues" evidence="2">
    <location>
        <begin position="116"/>
        <end position="126"/>
    </location>
</feature>
<dbReference type="KEGG" id="lak:106181235"/>
<protein>
    <submittedName>
        <fullName evidence="5">Uncharacterized protein LOC106181235</fullName>
    </submittedName>
</protein>
<keyword evidence="1" id="KW-0175">Coiled coil</keyword>
<feature type="compositionally biased region" description="Basic and acidic residues" evidence="2">
    <location>
        <begin position="83"/>
        <end position="93"/>
    </location>
</feature>
<reference evidence="5" key="1">
    <citation type="submission" date="2025-08" db="UniProtKB">
        <authorList>
            <consortium name="RefSeq"/>
        </authorList>
    </citation>
    <scope>IDENTIFICATION</scope>
    <source>
        <tissue evidence="5">Gonads</tissue>
    </source>
</reference>
<evidence type="ECO:0000313" key="4">
    <source>
        <dbReference type="Proteomes" id="UP000085678"/>
    </source>
</evidence>
<dbReference type="InterPro" id="IPR018379">
    <property type="entry name" value="BEN_domain"/>
</dbReference>
<gene>
    <name evidence="5" type="primary">LOC106181235</name>
</gene>
<dbReference type="OrthoDB" id="10668930at2759"/>
<accession>A0A1S3KET5</accession>
<organism evidence="4 5">
    <name type="scientific">Lingula anatina</name>
    <name type="common">Brachiopod</name>
    <name type="synonym">Lingula unguis</name>
    <dbReference type="NCBI Taxonomy" id="7574"/>
    <lineage>
        <taxon>Eukaryota</taxon>
        <taxon>Metazoa</taxon>
        <taxon>Spiralia</taxon>
        <taxon>Lophotrochozoa</taxon>
        <taxon>Brachiopoda</taxon>
        <taxon>Linguliformea</taxon>
        <taxon>Lingulata</taxon>
        <taxon>Lingulida</taxon>
        <taxon>Linguloidea</taxon>
        <taxon>Lingulidae</taxon>
        <taxon>Lingula</taxon>
    </lineage>
</organism>
<evidence type="ECO:0000256" key="2">
    <source>
        <dbReference type="SAM" id="MobiDB-lite"/>
    </source>
</evidence>
<sequence length="395" mass="43724">MESEKKRSVKTVTKQSEIVWVVVQFVLDGVLSLLKGDQVTSLEGHCTAQDGSIEEGALCIAPYAGQDYEAKVLYKSTNKEECMKKKQKEETKKKTSSQNTTKESCTKKKQKEVKKNPSQTTSNKKSTSCDEPGVASEKRQKLEQQKADKLLLREVAFQQKEALLEELRGQLSDSDIDEVSIDSSLDSSLDESMEDFSKELLEVAPSSINDKGHPTTAQKQPRPQVGCAACASMQEENKQLRKRIVDLMEEVSTLKTEKAKLVGKQSTSKGESCLSRPNAGLCTPQEVELFGMLEVNPGSGLFVHPDQMMIIKRKVATGDGRKLARTLLGIFFSNEQLASGSLSPTGNYQQLDQNIIRQIKITCTSQTLTKPGDVHTAMRSVLTSKRAKAKKWKTI</sequence>
<dbReference type="Proteomes" id="UP000085678">
    <property type="component" value="Unplaced"/>
</dbReference>
<evidence type="ECO:0000313" key="5">
    <source>
        <dbReference type="RefSeq" id="XP_013421012.1"/>
    </source>
</evidence>
<dbReference type="SMART" id="SM01025">
    <property type="entry name" value="BEN"/>
    <property type="match status" value="1"/>
</dbReference>